<dbReference type="InterPro" id="IPR001839">
    <property type="entry name" value="TGF-b_C"/>
</dbReference>
<evidence type="ECO:0000256" key="2">
    <source>
        <dbReference type="ARBA" id="ARBA00022525"/>
    </source>
</evidence>
<feature type="domain" description="TGF-beta family profile" evidence="5">
    <location>
        <begin position="152"/>
        <end position="265"/>
    </location>
</feature>
<keyword evidence="7" id="KW-1185">Reference proteome</keyword>
<keyword evidence="2" id="KW-0964">Secreted</keyword>
<dbReference type="OMA" id="WVIHPLS"/>
<keyword evidence="4" id="KW-0472">Membrane</keyword>
<dbReference type="PROSITE" id="PS51362">
    <property type="entry name" value="TGF_BETA_2"/>
    <property type="match status" value="1"/>
</dbReference>
<dbReference type="CDD" id="cd19379">
    <property type="entry name" value="TGF_beta_GSDF"/>
    <property type="match status" value="1"/>
</dbReference>
<dbReference type="OrthoDB" id="8997642at2759"/>
<protein>
    <recommendedName>
        <fullName evidence="5">TGF-beta family profile domain-containing protein</fullName>
    </recommendedName>
</protein>
<dbReference type="Proteomes" id="UP000283210">
    <property type="component" value="Chromosome 12"/>
</dbReference>
<comment type="subcellular location">
    <subcellularLocation>
        <location evidence="1">Secreted</location>
    </subcellularLocation>
</comment>
<dbReference type="EMBL" id="CM012448">
    <property type="protein sequence ID" value="RVE65921.1"/>
    <property type="molecule type" value="Genomic_DNA"/>
</dbReference>
<evidence type="ECO:0000313" key="7">
    <source>
        <dbReference type="Proteomes" id="UP000283210"/>
    </source>
</evidence>
<organism evidence="6 7">
    <name type="scientific">Oryzias javanicus</name>
    <name type="common">Javanese ricefish</name>
    <name type="synonym">Aplocheilus javanicus</name>
    <dbReference type="NCBI Taxonomy" id="123683"/>
    <lineage>
        <taxon>Eukaryota</taxon>
        <taxon>Metazoa</taxon>
        <taxon>Chordata</taxon>
        <taxon>Craniata</taxon>
        <taxon>Vertebrata</taxon>
        <taxon>Euteleostomi</taxon>
        <taxon>Actinopterygii</taxon>
        <taxon>Neopterygii</taxon>
        <taxon>Teleostei</taxon>
        <taxon>Neoteleostei</taxon>
        <taxon>Acanthomorphata</taxon>
        <taxon>Ovalentaria</taxon>
        <taxon>Atherinomorphae</taxon>
        <taxon>Beloniformes</taxon>
        <taxon>Adrianichthyidae</taxon>
        <taxon>Oryziinae</taxon>
        <taxon>Oryzias</taxon>
    </lineage>
</organism>
<dbReference type="InterPro" id="IPR029034">
    <property type="entry name" value="Cystine-knot_cytokine"/>
</dbReference>
<evidence type="ECO:0000313" key="6">
    <source>
        <dbReference type="EMBL" id="RVE65921.1"/>
    </source>
</evidence>
<keyword evidence="4" id="KW-1133">Transmembrane helix</keyword>
<dbReference type="Pfam" id="PF00019">
    <property type="entry name" value="TGF_beta"/>
    <property type="match status" value="1"/>
</dbReference>
<dbReference type="GO" id="GO:0005576">
    <property type="term" value="C:extracellular region"/>
    <property type="evidence" value="ECO:0007669"/>
    <property type="project" value="UniProtKB-SubCell"/>
</dbReference>
<dbReference type="Gene3D" id="2.10.90.10">
    <property type="entry name" value="Cystine-knot cytokines"/>
    <property type="match status" value="1"/>
</dbReference>
<evidence type="ECO:0000256" key="4">
    <source>
        <dbReference type="SAM" id="Phobius"/>
    </source>
</evidence>
<dbReference type="SUPFAM" id="SSF57501">
    <property type="entry name" value="Cystine-knot cytokines"/>
    <property type="match status" value="1"/>
</dbReference>
<dbReference type="SMART" id="SM00204">
    <property type="entry name" value="TGFB"/>
    <property type="match status" value="1"/>
</dbReference>
<reference evidence="6 7" key="1">
    <citation type="submission" date="2018-11" db="EMBL/GenBank/DDBJ databases">
        <authorList>
            <person name="Lopez-Roques C."/>
            <person name="Donnadieu C."/>
            <person name="Bouchez O."/>
            <person name="Klopp C."/>
            <person name="Cabau C."/>
            <person name="Zahm M."/>
        </authorList>
    </citation>
    <scope>NUCLEOTIDE SEQUENCE [LARGE SCALE GENOMIC DNA]</scope>
    <source>
        <strain evidence="6">RS831</strain>
        <tissue evidence="6">Whole body</tissue>
    </source>
</reference>
<feature type="transmembrane region" description="Helical" evidence="4">
    <location>
        <begin position="58"/>
        <end position="79"/>
    </location>
</feature>
<comment type="similarity">
    <text evidence="3">Belongs to the TGF-beta family.</text>
</comment>
<sequence>MRYNKIKTQVPRPGLQYQAHHQSRHSFLLQVSWIAFLDGQPDSVSYFLQIDPTASTTMSLALIALLMLHGSSVVIAFVLHPLREEPAASPASAVSHHRCQDESLQSFRKSLLEALSLQTEPRLPAGGLDAVREQWQRTFNAAISQSAQDTAAPVLSSFSVSPDSENNTSLECCSMATEVFMKDLGWDNWVIHPLSLTVVRCARCDSSDKTVKCPAAHDGVQNRDSKDQMSCCKPTSLEMVPIVFMDETSTIVISSAQLARGCGCGPGSAQQPSKK</sequence>
<reference evidence="6 7" key="2">
    <citation type="submission" date="2019-01" db="EMBL/GenBank/DDBJ databases">
        <title>A chromosome length genome reference of the Java medaka (oryzias javanicus).</title>
        <authorList>
            <person name="Herpin A."/>
            <person name="Takehana Y."/>
            <person name="Naruse K."/>
            <person name="Ansai S."/>
            <person name="Kawaguchi M."/>
        </authorList>
    </citation>
    <scope>NUCLEOTIDE SEQUENCE [LARGE SCALE GENOMIC DNA]</scope>
    <source>
        <strain evidence="6">RS831</strain>
        <tissue evidence="6">Whole body</tissue>
    </source>
</reference>
<keyword evidence="4" id="KW-0812">Transmembrane</keyword>
<name>A0A3S2PG41_ORYJA</name>
<evidence type="ECO:0000259" key="5">
    <source>
        <dbReference type="PROSITE" id="PS51362"/>
    </source>
</evidence>
<evidence type="ECO:0000256" key="1">
    <source>
        <dbReference type="ARBA" id="ARBA00004613"/>
    </source>
</evidence>
<keyword evidence="3" id="KW-0339">Growth factor</keyword>
<proteinExistence type="inferred from homology"/>
<evidence type="ECO:0000256" key="3">
    <source>
        <dbReference type="RuleBase" id="RU000354"/>
    </source>
</evidence>
<dbReference type="AlphaFoldDB" id="A0A3S2PG41"/>
<accession>A0A3S2PG41</accession>
<gene>
    <name evidence="6" type="ORF">OJAV_G00121110</name>
</gene>
<dbReference type="GO" id="GO:0008083">
    <property type="term" value="F:growth factor activity"/>
    <property type="evidence" value="ECO:0007669"/>
    <property type="project" value="UniProtKB-KW"/>
</dbReference>